<dbReference type="AlphaFoldDB" id="A0A397SGV1"/>
<keyword evidence="2" id="KW-1185">Reference proteome</keyword>
<dbReference type="Proteomes" id="UP000265703">
    <property type="component" value="Unassembled WGS sequence"/>
</dbReference>
<sequence>MRLRNRTSASDSTSWTSKLKVLPGGTSKVGSQDFEGPAIWVYGISKISSDVSGHWYYRF</sequence>
<reference evidence="1 2" key="1">
    <citation type="submission" date="2018-06" db="EMBL/GenBank/DDBJ databases">
        <title>Comparative genomics reveals the genomic features of Rhizophagus irregularis, R. cerebriforme, R. diaphanum and Gigaspora rosea, and their symbiotic lifestyle signature.</title>
        <authorList>
            <person name="Morin E."/>
            <person name="San Clemente H."/>
            <person name="Chen E.C.H."/>
            <person name="De La Providencia I."/>
            <person name="Hainaut M."/>
            <person name="Kuo A."/>
            <person name="Kohler A."/>
            <person name="Murat C."/>
            <person name="Tang N."/>
            <person name="Roy S."/>
            <person name="Loubradou J."/>
            <person name="Henrissat B."/>
            <person name="Grigoriev I.V."/>
            <person name="Corradi N."/>
            <person name="Roux C."/>
            <person name="Martin F.M."/>
        </authorList>
    </citation>
    <scope>NUCLEOTIDE SEQUENCE [LARGE SCALE GENOMIC DNA]</scope>
    <source>
        <strain evidence="1 2">DAOM 227022</strain>
    </source>
</reference>
<organism evidence="1 2">
    <name type="scientific">Glomus cerebriforme</name>
    <dbReference type="NCBI Taxonomy" id="658196"/>
    <lineage>
        <taxon>Eukaryota</taxon>
        <taxon>Fungi</taxon>
        <taxon>Fungi incertae sedis</taxon>
        <taxon>Mucoromycota</taxon>
        <taxon>Glomeromycotina</taxon>
        <taxon>Glomeromycetes</taxon>
        <taxon>Glomerales</taxon>
        <taxon>Glomeraceae</taxon>
        <taxon>Glomus</taxon>
    </lineage>
</organism>
<evidence type="ECO:0000313" key="2">
    <source>
        <dbReference type="Proteomes" id="UP000265703"/>
    </source>
</evidence>
<gene>
    <name evidence="1" type="ORF">C1645_831812</name>
</gene>
<evidence type="ECO:0000313" key="1">
    <source>
        <dbReference type="EMBL" id="RIA84772.1"/>
    </source>
</evidence>
<dbReference type="EMBL" id="QKYT01000470">
    <property type="protein sequence ID" value="RIA84772.1"/>
    <property type="molecule type" value="Genomic_DNA"/>
</dbReference>
<comment type="caution">
    <text evidence="1">The sequence shown here is derived from an EMBL/GenBank/DDBJ whole genome shotgun (WGS) entry which is preliminary data.</text>
</comment>
<proteinExistence type="predicted"/>
<protein>
    <submittedName>
        <fullName evidence="1">Uncharacterized protein</fullName>
    </submittedName>
</protein>
<accession>A0A397SGV1</accession>
<name>A0A397SGV1_9GLOM</name>